<proteinExistence type="inferred from homology"/>
<keyword evidence="13" id="KW-1015">Disulfide bond</keyword>
<keyword evidence="10 21" id="KW-1133">Transmembrane helix</keyword>
<comment type="catalytic activity">
    <reaction evidence="15">
        <text>a beta-D-galactoside + CMP-N-acetyl-beta-neuraminate = an N-acetyl-alpha-neuraminyl-(2-&gt;6)-beta-D-galactosyl derivative + CMP + H(+)</text>
        <dbReference type="Rhea" id="RHEA:52104"/>
        <dbReference type="ChEBI" id="CHEBI:15378"/>
        <dbReference type="ChEBI" id="CHEBI:28034"/>
        <dbReference type="ChEBI" id="CHEBI:57812"/>
        <dbReference type="ChEBI" id="CHEBI:60377"/>
        <dbReference type="ChEBI" id="CHEBI:136398"/>
        <dbReference type="EC" id="2.4.3.1"/>
    </reaction>
</comment>
<evidence type="ECO:0000256" key="5">
    <source>
        <dbReference type="ARBA" id="ARBA00022525"/>
    </source>
</evidence>
<dbReference type="Proteomes" id="UP001152799">
    <property type="component" value="Chromosome 5"/>
</dbReference>
<name>A0A9N9MR90_9CUCU</name>
<evidence type="ECO:0000256" key="15">
    <source>
        <dbReference type="ARBA" id="ARBA00034249"/>
    </source>
</evidence>
<evidence type="ECO:0000256" key="21">
    <source>
        <dbReference type="SAM" id="Phobius"/>
    </source>
</evidence>
<comment type="pathway">
    <text evidence="3">Protein modification; protein glycosylation.</text>
</comment>
<protein>
    <recommendedName>
        <fullName evidence="17">Beta-galactoside alpha-2,6-sialyltransferase 1</fullName>
        <ecNumber evidence="16">2.4.3.1</ecNumber>
    </recommendedName>
    <alternativeName>
        <fullName evidence="20">CMP-N-acetylneuraminate-beta-galactosamide-alpha-2,6-sialyltransferase 1</fullName>
    </alternativeName>
    <alternativeName>
        <fullName evidence="19">ST6Gal I</fullName>
    </alternativeName>
    <alternativeName>
        <fullName evidence="18">Sialyltransferase 1</fullName>
    </alternativeName>
</protein>
<evidence type="ECO:0000256" key="6">
    <source>
        <dbReference type="ARBA" id="ARBA00022676"/>
    </source>
</evidence>
<dbReference type="AlphaFoldDB" id="A0A9N9MR90"/>
<keyword evidence="7" id="KW-0808">Transferase</keyword>
<evidence type="ECO:0000256" key="1">
    <source>
        <dbReference type="ARBA" id="ARBA00004447"/>
    </source>
</evidence>
<reference evidence="22" key="1">
    <citation type="submission" date="2022-01" db="EMBL/GenBank/DDBJ databases">
        <authorList>
            <person name="King R."/>
        </authorList>
    </citation>
    <scope>NUCLEOTIDE SEQUENCE</scope>
</reference>
<organism evidence="22 23">
    <name type="scientific">Ceutorhynchus assimilis</name>
    <name type="common">cabbage seed weevil</name>
    <dbReference type="NCBI Taxonomy" id="467358"/>
    <lineage>
        <taxon>Eukaryota</taxon>
        <taxon>Metazoa</taxon>
        <taxon>Ecdysozoa</taxon>
        <taxon>Arthropoda</taxon>
        <taxon>Hexapoda</taxon>
        <taxon>Insecta</taxon>
        <taxon>Pterygota</taxon>
        <taxon>Neoptera</taxon>
        <taxon>Endopterygota</taxon>
        <taxon>Coleoptera</taxon>
        <taxon>Polyphaga</taxon>
        <taxon>Cucujiformia</taxon>
        <taxon>Curculionidae</taxon>
        <taxon>Ceutorhynchinae</taxon>
        <taxon>Ceutorhynchus</taxon>
    </lineage>
</organism>
<keyword evidence="6" id="KW-0328">Glycosyltransferase</keyword>
<dbReference type="OrthoDB" id="10264956at2759"/>
<evidence type="ECO:0000256" key="18">
    <source>
        <dbReference type="ARBA" id="ARBA00076526"/>
    </source>
</evidence>
<dbReference type="GO" id="GO:0003835">
    <property type="term" value="F:beta-galactoside alpha-2,6-sialyltransferase activity"/>
    <property type="evidence" value="ECO:0007669"/>
    <property type="project" value="UniProtKB-EC"/>
</dbReference>
<sequence>MRCSPITNAIFLNLIIFGMGSYIYVLWTQYETNPEKPDTPTTSKFDKQIYLYNRGFLTNQTILSRSKHALKDNITYINNSRPRIPSSNPHQFYLDTKKYQCLSNETDCSNKTEEFKKKLLVELGNTFSDESNILKEGNLNNTYNVHYVGPREDFRQKPQEQVSCELMKTKLQTLKKADLNTSEPLKNSMPKRSFFQNKTFNSCAVIASAGALRNSNLGKFIDSHDVVLRFNHAPTKKFAQDVGTKTTVRVVNSQVVTKPEFNFLQSPLYKNVTLVLWDPSNYSGSLQDWFKNPEYNLFNNFVQYRKQEAKPRVYLLNPLTIWDVWDFLQRNSPGRLRKNPPSSGFLGLRLLLPHCNFVDVVEYMPSTRVTKRCHYFDPDQNAACTFGVWHPLSLEKLLTYHLNEASDYEVFQKGFVRVRGFQNLKC</sequence>
<comment type="similarity">
    <text evidence="4">Belongs to the glycosyltransferase 29 family.</text>
</comment>
<dbReference type="CDD" id="cd23968">
    <property type="entry name" value="GT29_ST6GAL1_2"/>
    <property type="match status" value="1"/>
</dbReference>
<evidence type="ECO:0000256" key="11">
    <source>
        <dbReference type="ARBA" id="ARBA00023034"/>
    </source>
</evidence>
<dbReference type="GO" id="GO:0032580">
    <property type="term" value="C:Golgi cisterna membrane"/>
    <property type="evidence" value="ECO:0007669"/>
    <property type="project" value="UniProtKB-SubCell"/>
</dbReference>
<dbReference type="PANTHER" id="PTHR46059:SF1">
    <property type="entry name" value="BETA-GALACTOSIDE ALPHA-2,6-SIALYLTRANSFERASE"/>
    <property type="match status" value="1"/>
</dbReference>
<evidence type="ECO:0000256" key="16">
    <source>
        <dbReference type="ARBA" id="ARBA00034329"/>
    </source>
</evidence>
<evidence type="ECO:0000256" key="2">
    <source>
        <dbReference type="ARBA" id="ARBA00004613"/>
    </source>
</evidence>
<evidence type="ECO:0000256" key="4">
    <source>
        <dbReference type="ARBA" id="ARBA00006003"/>
    </source>
</evidence>
<dbReference type="GO" id="GO:0005576">
    <property type="term" value="C:extracellular region"/>
    <property type="evidence" value="ECO:0007669"/>
    <property type="project" value="UniProtKB-SubCell"/>
</dbReference>
<evidence type="ECO:0000256" key="10">
    <source>
        <dbReference type="ARBA" id="ARBA00022989"/>
    </source>
</evidence>
<evidence type="ECO:0000256" key="7">
    <source>
        <dbReference type="ARBA" id="ARBA00022679"/>
    </source>
</evidence>
<keyword evidence="23" id="KW-1185">Reference proteome</keyword>
<evidence type="ECO:0000256" key="17">
    <source>
        <dbReference type="ARBA" id="ARBA00069321"/>
    </source>
</evidence>
<evidence type="ECO:0000256" key="20">
    <source>
        <dbReference type="ARBA" id="ARBA00080062"/>
    </source>
</evidence>
<gene>
    <name evidence="22" type="ORF">CEUTPL_LOCUS9494</name>
</gene>
<keyword evidence="12 21" id="KW-0472">Membrane</keyword>
<dbReference type="EMBL" id="OU892281">
    <property type="protein sequence ID" value="CAG9768976.1"/>
    <property type="molecule type" value="Genomic_DNA"/>
</dbReference>
<dbReference type="InterPro" id="IPR038578">
    <property type="entry name" value="GT29-like_sf"/>
</dbReference>
<evidence type="ECO:0000256" key="3">
    <source>
        <dbReference type="ARBA" id="ARBA00004922"/>
    </source>
</evidence>
<evidence type="ECO:0000256" key="14">
    <source>
        <dbReference type="ARBA" id="ARBA00023180"/>
    </source>
</evidence>
<evidence type="ECO:0000256" key="12">
    <source>
        <dbReference type="ARBA" id="ARBA00023136"/>
    </source>
</evidence>
<evidence type="ECO:0000256" key="19">
    <source>
        <dbReference type="ARBA" id="ARBA00076676"/>
    </source>
</evidence>
<keyword evidence="5" id="KW-0964">Secreted</keyword>
<keyword evidence="14" id="KW-0325">Glycoprotein</keyword>
<feature type="transmembrane region" description="Helical" evidence="21">
    <location>
        <begin position="9"/>
        <end position="27"/>
    </location>
</feature>
<keyword evidence="8 21" id="KW-0812">Transmembrane</keyword>
<comment type="subcellular location">
    <subcellularLocation>
        <location evidence="1">Golgi apparatus</location>
        <location evidence="1">Golgi stack membrane</location>
        <topology evidence="1">Single-pass type II membrane protein</topology>
    </subcellularLocation>
    <subcellularLocation>
        <location evidence="2">Secreted</location>
    </subcellularLocation>
</comment>
<dbReference type="GO" id="GO:0097503">
    <property type="term" value="P:sialylation"/>
    <property type="evidence" value="ECO:0007669"/>
    <property type="project" value="TreeGrafter"/>
</dbReference>
<dbReference type="FunFam" id="3.90.1480.20:FF:000012">
    <property type="entry name" value="ST6 beta-galactoside alpha-2,6-sialyltransferase 1"/>
    <property type="match status" value="1"/>
</dbReference>
<dbReference type="Pfam" id="PF00777">
    <property type="entry name" value="Glyco_transf_29"/>
    <property type="match status" value="1"/>
</dbReference>
<evidence type="ECO:0000256" key="8">
    <source>
        <dbReference type="ARBA" id="ARBA00022692"/>
    </source>
</evidence>
<evidence type="ECO:0000256" key="9">
    <source>
        <dbReference type="ARBA" id="ARBA00022968"/>
    </source>
</evidence>
<dbReference type="Gene3D" id="3.90.1480.20">
    <property type="entry name" value="Glycosyl transferase family 29"/>
    <property type="match status" value="1"/>
</dbReference>
<evidence type="ECO:0000256" key="13">
    <source>
        <dbReference type="ARBA" id="ARBA00023157"/>
    </source>
</evidence>
<dbReference type="InterPro" id="IPR001675">
    <property type="entry name" value="Glyco_trans_29"/>
</dbReference>
<keyword evidence="9" id="KW-0735">Signal-anchor</keyword>
<evidence type="ECO:0000313" key="23">
    <source>
        <dbReference type="Proteomes" id="UP001152799"/>
    </source>
</evidence>
<dbReference type="EC" id="2.4.3.1" evidence="16"/>
<keyword evidence="11" id="KW-0333">Golgi apparatus</keyword>
<dbReference type="PANTHER" id="PTHR46059">
    <property type="entry name" value="BETA-GALACTOSIDE ALPHA-2,6-SIALYLTRANSFERASE"/>
    <property type="match status" value="1"/>
</dbReference>
<accession>A0A9N9MR90</accession>
<evidence type="ECO:0000313" key="22">
    <source>
        <dbReference type="EMBL" id="CAG9768976.1"/>
    </source>
</evidence>